<dbReference type="OMA" id="RSARIWM"/>
<keyword evidence="4" id="KW-0819">tRNA processing</keyword>
<evidence type="ECO:0000256" key="6">
    <source>
        <dbReference type="ARBA" id="ARBA00038255"/>
    </source>
</evidence>
<dbReference type="Gramene" id="KCW46785">
    <property type="protein sequence ID" value="KCW46785"/>
    <property type="gene ID" value="EUGRSUZ_K00589"/>
</dbReference>
<dbReference type="FunCoup" id="A0A059A0D6">
    <property type="interactions" value="2958"/>
</dbReference>
<evidence type="ECO:0000313" key="9">
    <source>
        <dbReference type="EMBL" id="KCW46785.1"/>
    </source>
</evidence>
<dbReference type="InterPro" id="IPR019775">
    <property type="entry name" value="WD40_repeat_CS"/>
</dbReference>
<evidence type="ECO:0000256" key="8">
    <source>
        <dbReference type="SAM" id="MobiDB-lite"/>
    </source>
</evidence>
<keyword evidence="5" id="KW-0677">Repeat</keyword>
<dbReference type="PROSITE" id="PS00678">
    <property type="entry name" value="WD_REPEATS_1"/>
    <property type="match status" value="1"/>
</dbReference>
<dbReference type="InterPro" id="IPR051973">
    <property type="entry name" value="tRNA_Anticodon_Mtase-Reg"/>
</dbReference>
<dbReference type="PANTHER" id="PTHR14344:SF3">
    <property type="entry name" value="WD REPEAT-CONTAINING PROTEIN 6"/>
    <property type="match status" value="1"/>
</dbReference>
<evidence type="ECO:0000256" key="4">
    <source>
        <dbReference type="ARBA" id="ARBA00022694"/>
    </source>
</evidence>
<feature type="region of interest" description="Disordered" evidence="8">
    <location>
        <begin position="1"/>
        <end position="21"/>
    </location>
</feature>
<dbReference type="InterPro" id="IPR015943">
    <property type="entry name" value="WD40/YVTN_repeat-like_dom_sf"/>
</dbReference>
<dbReference type="InterPro" id="IPR001680">
    <property type="entry name" value="WD40_rpt"/>
</dbReference>
<dbReference type="eggNOG" id="KOG0974">
    <property type="taxonomic scope" value="Eukaryota"/>
</dbReference>
<dbReference type="Pfam" id="PF00400">
    <property type="entry name" value="WD40"/>
    <property type="match status" value="3"/>
</dbReference>
<dbReference type="SUPFAM" id="SSF50978">
    <property type="entry name" value="WD40 repeat-like"/>
    <property type="match status" value="2"/>
</dbReference>
<dbReference type="GO" id="GO:0005737">
    <property type="term" value="C:cytoplasm"/>
    <property type="evidence" value="ECO:0000318"/>
    <property type="project" value="GO_Central"/>
</dbReference>
<dbReference type="InterPro" id="IPR036322">
    <property type="entry name" value="WD40_repeat_dom_sf"/>
</dbReference>
<sequence>MADPVEHQHQQHQQHQLQQQRRRGWRIQGGQYLGEISALCFLHLPPPSPLPLLLAGSGSQVSLFDLASGAMVRTFYVFRGIRVHGIVLGGADFPGGSSSSSSTLDYVIAVYGERRVKLFRLSVRLGRGAGEGSGTVLSADLELVSAAPRLSHWVMDVRFLKENGTSEDELQRCLTVAIGCSDNSIRLWDVDKCSFVLAVSSPERCLLYSMRLWGDNLQDLQVASGTIYNEILIWKVVPNHDAPSSNELTEEGLTNSCAGNSLLHECLRYEAYHICRLVGHEGSIFRIAWSSDGSKLVSVSDDRSARIWEVHCKLQYSEDAGEVGLLFGHSARVWDCYISDNLIVTAGEDCSCRVWGLDGQQHDVIKEHIGRGIWRCLYDPWSSLLVTGGFDSAIKVHKLDASLAEASAEQSNIKDLSDGTELFTTHLPNSSGHSGHMDSKSEYVRCLSFSCEDVMYIATNHGYLYHAKLCNDGDLRWTELAQVSNEVQVICMELLPSNPYDPRIDADDWVAVGDGKGWTTVVRVVKNSDSPKVSTSFSWAAEMDRQLLGIHWCKSLGHRFIFTADPRGALKLWRFFEVSQSSSLYPENSPQISLIAEFKSDLGARIMCLDVAFESELLICGDLRGNLVLFPLLKDLLLDTFVVSAAKISPVNHFKGAHGISAVSSISVAHMSFNHIELRSTGADGCICYMEYDKGLQSLNFVGMKQVKELSMIESVSTENESTGYRTSGSYASGFASTDFIIWNLVTEAKVLQVSCGGWRRPHSYYLGDVPEMKNCFAYVKDDIIYIRRHWIKDSKDKILPQNLRLQFHGREVHSLCFVTGDFQLRKNKQSSWIVTGCEDGTVRLTRYTQCTDNWSSSKLLGEHVGGSAVRSICCVSNIHTTSSGTSVSDVKGIENLPKDVKGTLMEDECNPSLLISVGAKRVLTSWLLRRRKQDGKEDDVTDLQEAENSSLPSSAGSSTFSFQWLSTDMPVKYSVPSKKPGSIKKLIGVSDTNVRCKSLLPDSEALQSKVSAVDKNEDDWRYLAVTAFLVRHSGSRLIVCFIIVACSDATLAIRALVLPYRLWFDVALMVPLSSPVLSLQHVIIRRCQLPDENVQIGNVYVVISGATDGSIAFWDLTESVEAFMRRLSNIHLEKFMDFQKRPRTGRGSQGGRWWRSLSKIACKEQPINDPVTAKAIKELNRKLTGGVACGSSSSMLDASPELDSNAANSSFEIIEVNPFHVLNGVHQSGVNCLHVCETKQGQSSDGRFLYQLVSGGDDQALHLLKFEVLVQPPVQVPDVPNSDIRNSILVEEFLLDEQNQKTKCTIEFISQEKIASAHNSAVKGVWTDGTWVFSTGLDQRVRCWISKERGTPTELAHFIISVPEPEALDARSICWDQYQIAVAGRGMQMIEFHVPSSEIR</sequence>
<dbReference type="EMBL" id="KK198763">
    <property type="protein sequence ID" value="KCW46785.1"/>
    <property type="molecule type" value="Genomic_DNA"/>
</dbReference>
<evidence type="ECO:0000256" key="5">
    <source>
        <dbReference type="ARBA" id="ARBA00022737"/>
    </source>
</evidence>
<dbReference type="PROSITE" id="PS50082">
    <property type="entry name" value="WD_REPEATS_2"/>
    <property type="match status" value="1"/>
</dbReference>
<evidence type="ECO:0000256" key="1">
    <source>
        <dbReference type="ARBA" id="ARBA00004496"/>
    </source>
</evidence>
<protein>
    <submittedName>
        <fullName evidence="9">Uncharacterized protein</fullName>
    </submittedName>
</protein>
<dbReference type="GO" id="GO:0030488">
    <property type="term" value="P:tRNA methylation"/>
    <property type="evidence" value="ECO:0000318"/>
    <property type="project" value="GO_Central"/>
</dbReference>
<comment type="subcellular location">
    <subcellularLocation>
        <location evidence="1">Cytoplasm</location>
    </subcellularLocation>
</comment>
<comment type="similarity">
    <text evidence="6">Belongs to the WD repeat WDR6 family.</text>
</comment>
<feature type="repeat" description="WD" evidence="7">
    <location>
        <begin position="277"/>
        <end position="310"/>
    </location>
</feature>
<gene>
    <name evidence="9" type="ORF">EUGRSUZ_K00589</name>
</gene>
<keyword evidence="2" id="KW-0963">Cytoplasm</keyword>
<feature type="compositionally biased region" description="Polar residues" evidence="8">
    <location>
        <begin position="947"/>
        <end position="959"/>
    </location>
</feature>
<dbReference type="Gene3D" id="2.130.10.10">
    <property type="entry name" value="YVTN repeat-like/Quinoprotein amine dehydrogenase"/>
    <property type="match status" value="5"/>
</dbReference>
<proteinExistence type="inferred from homology"/>
<dbReference type="PANTHER" id="PTHR14344">
    <property type="entry name" value="WD REPEAT PROTEIN"/>
    <property type="match status" value="1"/>
</dbReference>
<accession>A0A059A0D6</accession>
<feature type="region of interest" description="Disordered" evidence="8">
    <location>
        <begin position="938"/>
        <end position="959"/>
    </location>
</feature>
<evidence type="ECO:0000256" key="3">
    <source>
        <dbReference type="ARBA" id="ARBA00022574"/>
    </source>
</evidence>
<keyword evidence="3 7" id="KW-0853">WD repeat</keyword>
<dbReference type="SMART" id="SM00320">
    <property type="entry name" value="WD40"/>
    <property type="match status" value="10"/>
</dbReference>
<reference evidence="9" key="1">
    <citation type="submission" date="2013-07" db="EMBL/GenBank/DDBJ databases">
        <title>The genome of Eucalyptus grandis.</title>
        <authorList>
            <person name="Schmutz J."/>
            <person name="Hayes R."/>
            <person name="Myburg A."/>
            <person name="Tuskan G."/>
            <person name="Grattapaglia D."/>
            <person name="Rokhsar D.S."/>
        </authorList>
    </citation>
    <scope>NUCLEOTIDE SEQUENCE</scope>
    <source>
        <tissue evidence="9">Leaf extractions</tissue>
    </source>
</reference>
<dbReference type="STRING" id="71139.A0A059A0D6"/>
<evidence type="ECO:0000256" key="7">
    <source>
        <dbReference type="PROSITE-ProRule" id="PRU00221"/>
    </source>
</evidence>
<organism evidence="9">
    <name type="scientific">Eucalyptus grandis</name>
    <name type="common">Flooded gum</name>
    <dbReference type="NCBI Taxonomy" id="71139"/>
    <lineage>
        <taxon>Eukaryota</taxon>
        <taxon>Viridiplantae</taxon>
        <taxon>Streptophyta</taxon>
        <taxon>Embryophyta</taxon>
        <taxon>Tracheophyta</taxon>
        <taxon>Spermatophyta</taxon>
        <taxon>Magnoliopsida</taxon>
        <taxon>eudicotyledons</taxon>
        <taxon>Gunneridae</taxon>
        <taxon>Pentapetalae</taxon>
        <taxon>rosids</taxon>
        <taxon>malvids</taxon>
        <taxon>Myrtales</taxon>
        <taxon>Myrtaceae</taxon>
        <taxon>Myrtoideae</taxon>
        <taxon>Eucalypteae</taxon>
        <taxon>Eucalyptus</taxon>
    </lineage>
</organism>
<dbReference type="InParanoid" id="A0A059A0D6"/>
<dbReference type="PROSITE" id="PS50294">
    <property type="entry name" value="WD_REPEATS_REGION"/>
    <property type="match status" value="1"/>
</dbReference>
<evidence type="ECO:0000256" key="2">
    <source>
        <dbReference type="ARBA" id="ARBA00022490"/>
    </source>
</evidence>
<name>A0A059A0D6_EUCGR</name>